<dbReference type="EMBL" id="BMNH01000002">
    <property type="protein sequence ID" value="GGO63558.1"/>
    <property type="molecule type" value="Genomic_DNA"/>
</dbReference>
<comment type="caution">
    <text evidence="2">The sequence shown here is derived from an EMBL/GenBank/DDBJ whole genome shotgun (WGS) entry which is preliminary data.</text>
</comment>
<sequence>MSEIKKKPSAKSGKAKKQAMKADRQAKEIKKETRKPDEA</sequence>
<gene>
    <name evidence="2" type="ORF">GCM10012289_10900</name>
</gene>
<evidence type="ECO:0000256" key="1">
    <source>
        <dbReference type="SAM" id="MobiDB-lite"/>
    </source>
</evidence>
<dbReference type="Proteomes" id="UP000646523">
    <property type="component" value="Unassembled WGS sequence"/>
</dbReference>
<proteinExistence type="predicted"/>
<organism evidence="2 3">
    <name type="scientific">Nonomuraea cavernae</name>
    <dbReference type="NCBI Taxonomy" id="2045107"/>
    <lineage>
        <taxon>Bacteria</taxon>
        <taxon>Bacillati</taxon>
        <taxon>Actinomycetota</taxon>
        <taxon>Actinomycetes</taxon>
        <taxon>Streptosporangiales</taxon>
        <taxon>Streptosporangiaceae</taxon>
        <taxon>Nonomuraea</taxon>
    </lineage>
</organism>
<protein>
    <submittedName>
        <fullName evidence="2">Uncharacterized protein</fullName>
    </submittedName>
</protein>
<feature type="compositionally biased region" description="Basic and acidic residues" evidence="1">
    <location>
        <begin position="20"/>
        <end position="39"/>
    </location>
</feature>
<dbReference type="AlphaFoldDB" id="A0A917YPU9"/>
<accession>A0A917YPU9</accession>
<evidence type="ECO:0000313" key="2">
    <source>
        <dbReference type="EMBL" id="GGO63558.1"/>
    </source>
</evidence>
<feature type="compositionally biased region" description="Basic residues" evidence="1">
    <location>
        <begin position="7"/>
        <end position="19"/>
    </location>
</feature>
<reference evidence="2" key="2">
    <citation type="submission" date="2020-09" db="EMBL/GenBank/DDBJ databases">
        <authorList>
            <person name="Sun Q."/>
            <person name="Zhou Y."/>
        </authorList>
    </citation>
    <scope>NUCLEOTIDE SEQUENCE</scope>
    <source>
        <strain evidence="2">CGMCC 4.7368</strain>
    </source>
</reference>
<feature type="region of interest" description="Disordered" evidence="1">
    <location>
        <begin position="1"/>
        <end position="39"/>
    </location>
</feature>
<name>A0A917YPU9_9ACTN</name>
<reference evidence="2" key="1">
    <citation type="journal article" date="2014" name="Int. J. Syst. Evol. Microbiol.">
        <title>Complete genome sequence of Corynebacterium casei LMG S-19264T (=DSM 44701T), isolated from a smear-ripened cheese.</title>
        <authorList>
            <consortium name="US DOE Joint Genome Institute (JGI-PGF)"/>
            <person name="Walter F."/>
            <person name="Albersmeier A."/>
            <person name="Kalinowski J."/>
            <person name="Ruckert C."/>
        </authorList>
    </citation>
    <scope>NUCLEOTIDE SEQUENCE</scope>
    <source>
        <strain evidence="2">CGMCC 4.7368</strain>
    </source>
</reference>
<evidence type="ECO:0000313" key="3">
    <source>
        <dbReference type="Proteomes" id="UP000646523"/>
    </source>
</evidence>
<keyword evidence="3" id="KW-1185">Reference proteome</keyword>